<sequence>MSPRADRFDPNRQLPEIDPFAPAGNASGTSQGTGTASASEGTGFGAPQQMQAPWGRKSRASSYVKSIGSTGTQQQSAQPMAPSGFERIAFDREQQRKGPYEEGKKLKGKKAIKAYEAEQEAKRRRAEEEARRAADRESKGVAGFADRTSKVRGVSISNPDYVPTAIEGAIDAAPPKPPKPWYKKFAIMVPASIVLVVALAVGIGWPAYLQVQATNEANAAAEQYQRAMQAYEVAWSEDNLHSLIAAKPSTAISSVDNPLQQPADAQKNLDSQCSLLEEASRAATAMTQAPPPSVAQIAGGEFSSAYQDVLAQDASFERERASATALLDGIAVTMPQLQQFCTNFRLGVAIENASGIRDETELAPLRTFKQGAAMKFDKATVACPDAQGCPDLPNKDKAKQYSELWADIAEEHDTALSTHYAEQCWLDALTPYCVLMSSAWTTHKEDNGDVASALGSPKPNEAGPTPPLPDLDAARAAQTKNYADAEHLAYLEAGKVDAAVLADDKPEWETSMVTRLLKSFEHHLSEGQAGYLDVAGSK</sequence>
<accession>A0ABT2HVB2</accession>
<feature type="region of interest" description="Disordered" evidence="1">
    <location>
        <begin position="448"/>
        <end position="470"/>
    </location>
</feature>
<reference evidence="3 4" key="1">
    <citation type="submission" date="2022-04" db="EMBL/GenBank/DDBJ databases">
        <title>Human microbiome associated bacterial genomes.</title>
        <authorList>
            <person name="Sandstrom S."/>
            <person name="Salamzade R."/>
            <person name="Kalan L.R."/>
        </authorList>
    </citation>
    <scope>NUCLEOTIDE SEQUENCE [LARGE SCALE GENOMIC DNA]</scope>
    <source>
        <strain evidence="4">p3-SID1799</strain>
    </source>
</reference>
<feature type="compositionally biased region" description="Low complexity" evidence="1">
    <location>
        <begin position="23"/>
        <end position="41"/>
    </location>
</feature>
<feature type="region of interest" description="Disordered" evidence="1">
    <location>
        <begin position="1"/>
        <end position="105"/>
    </location>
</feature>
<feature type="compositionally biased region" description="Basic and acidic residues" evidence="1">
    <location>
        <begin position="1"/>
        <end position="10"/>
    </location>
</feature>
<feature type="compositionally biased region" description="Polar residues" evidence="1">
    <location>
        <begin position="60"/>
        <end position="78"/>
    </location>
</feature>
<feature type="transmembrane region" description="Helical" evidence="2">
    <location>
        <begin position="185"/>
        <end position="208"/>
    </location>
</feature>
<proteinExistence type="predicted"/>
<protein>
    <submittedName>
        <fullName evidence="3">Uncharacterized protein</fullName>
    </submittedName>
</protein>
<dbReference type="RefSeq" id="WP_260103850.1">
    <property type="nucleotide sequence ID" value="NZ_JALXSQ010000006.1"/>
</dbReference>
<name>A0ABT2HVB2_9MICO</name>
<keyword evidence="2" id="KW-1133">Transmembrane helix</keyword>
<evidence type="ECO:0000256" key="2">
    <source>
        <dbReference type="SAM" id="Phobius"/>
    </source>
</evidence>
<evidence type="ECO:0000313" key="3">
    <source>
        <dbReference type="EMBL" id="MCT2042258.1"/>
    </source>
</evidence>
<evidence type="ECO:0000313" key="4">
    <source>
        <dbReference type="Proteomes" id="UP001525379"/>
    </source>
</evidence>
<organism evidence="3 4">
    <name type="scientific">Pseudoclavibacter albus</name>
    <dbReference type="NCBI Taxonomy" id="272241"/>
    <lineage>
        <taxon>Bacteria</taxon>
        <taxon>Bacillati</taxon>
        <taxon>Actinomycetota</taxon>
        <taxon>Actinomycetes</taxon>
        <taxon>Micrococcales</taxon>
        <taxon>Microbacteriaceae</taxon>
        <taxon>Pseudoclavibacter</taxon>
    </lineage>
</organism>
<feature type="compositionally biased region" description="Basic and acidic residues" evidence="1">
    <location>
        <begin position="88"/>
        <end position="105"/>
    </location>
</feature>
<gene>
    <name evidence="3" type="ORF">M3D15_02725</name>
</gene>
<dbReference type="EMBL" id="JALXSQ010000006">
    <property type="protein sequence ID" value="MCT2042258.1"/>
    <property type="molecule type" value="Genomic_DNA"/>
</dbReference>
<keyword evidence="4" id="KW-1185">Reference proteome</keyword>
<keyword evidence="2" id="KW-0812">Transmembrane</keyword>
<dbReference type="Proteomes" id="UP001525379">
    <property type="component" value="Unassembled WGS sequence"/>
</dbReference>
<evidence type="ECO:0000256" key="1">
    <source>
        <dbReference type="SAM" id="MobiDB-lite"/>
    </source>
</evidence>
<comment type="caution">
    <text evidence="3">The sequence shown here is derived from an EMBL/GenBank/DDBJ whole genome shotgun (WGS) entry which is preliminary data.</text>
</comment>
<keyword evidence="2" id="KW-0472">Membrane</keyword>